<dbReference type="Proteomes" id="UP000461768">
    <property type="component" value="Unassembled WGS sequence"/>
</dbReference>
<feature type="transmembrane region" description="Helical" evidence="1">
    <location>
        <begin position="183"/>
        <end position="201"/>
    </location>
</feature>
<reference evidence="2 3" key="2">
    <citation type="submission" date="2020-02" db="EMBL/GenBank/DDBJ databases">
        <title>Candidatus Galacturonibacter soehngenii shows hetero-acetogenic catabolism of galacturonic acid but lacks a canonical carbon monoxide dehydrogenase/acetyl-CoA synthase complex.</title>
        <authorList>
            <person name="Diender M."/>
            <person name="Stouten G.R."/>
            <person name="Petersen J.F."/>
            <person name="Nielsen P.H."/>
            <person name="Dueholm M.S."/>
            <person name="Pronk J.T."/>
            <person name="Van Loosdrecht M.C.M."/>
        </authorList>
    </citation>
    <scope>NUCLEOTIDE SEQUENCE [LARGE SCALE GENOMIC DNA]</scope>
    <source>
        <strain evidence="2">GalUA</strain>
    </source>
</reference>
<feature type="transmembrane region" description="Helical" evidence="1">
    <location>
        <begin position="318"/>
        <end position="334"/>
    </location>
</feature>
<keyword evidence="1" id="KW-0472">Membrane</keyword>
<feature type="transmembrane region" description="Helical" evidence="1">
    <location>
        <begin position="267"/>
        <end position="288"/>
    </location>
</feature>
<sequence>MELLSLLFATPLLFFIAGIGFAISRARYFDIIEGMKNIITSPTILFTDFIKVGGIEAAFINVALIGFFNVYLLYIYRLKINGVLIAAFFTVIGFSFFGKNVYNILPIYLGGYIYTKYQKISFKDVIVVIMFGTALAPMISEISFSGFLPWPIAVFVAVLTGIFVGFVILPLSSHMLKFHDGYNLYNIGFTSGIIGMIFTSLLRNLGIAVGPANTVSNENNIIIIVVLLLIFIGFLITGFILNPRTLKDYFGIFEYKGKLITDFTHKVGYGITFFNMAIMGIFSMAYVLLIGGTLNGPTLAGVFTIVGFSALGKHIKNCLPVVLGTIVTALLFQFELSSTNIIIAVLFSTTLAPIAGTYGPMAGFISGILHLILVTNVGVVHGGINLYNNGFSGGIVASVMIPVIDAFKKENNHAA</sequence>
<feature type="transmembrane region" description="Helical" evidence="1">
    <location>
        <begin position="125"/>
        <end position="144"/>
    </location>
</feature>
<feature type="transmembrane region" description="Helical" evidence="1">
    <location>
        <begin position="6"/>
        <end position="28"/>
    </location>
</feature>
<evidence type="ECO:0000313" key="3">
    <source>
        <dbReference type="Proteomes" id="UP000461768"/>
    </source>
</evidence>
<dbReference type="OrthoDB" id="9776502at2"/>
<keyword evidence="1" id="KW-1133">Transmembrane helix</keyword>
<gene>
    <name evidence="2" type="ORF">F7O84_12650</name>
</gene>
<feature type="transmembrane region" description="Helical" evidence="1">
    <location>
        <begin position="390"/>
        <end position="407"/>
    </location>
</feature>
<feature type="transmembrane region" description="Helical" evidence="1">
    <location>
        <begin position="82"/>
        <end position="105"/>
    </location>
</feature>
<feature type="transmembrane region" description="Helical" evidence="1">
    <location>
        <begin position="150"/>
        <end position="171"/>
    </location>
</feature>
<accession>A0A7V7QLB4</accession>
<feature type="transmembrane region" description="Helical" evidence="1">
    <location>
        <begin position="294"/>
        <end position="311"/>
    </location>
</feature>
<feature type="transmembrane region" description="Helical" evidence="1">
    <location>
        <begin position="49"/>
        <end position="76"/>
    </location>
</feature>
<keyword evidence="3" id="KW-1185">Reference proteome</keyword>
<dbReference type="InterPro" id="IPR011470">
    <property type="entry name" value="DUF1576"/>
</dbReference>
<evidence type="ECO:0000313" key="2">
    <source>
        <dbReference type="EMBL" id="KAB1438764.1"/>
    </source>
</evidence>
<protein>
    <submittedName>
        <fullName evidence="2">DUF1576 domain-containing protein</fullName>
    </submittedName>
</protein>
<keyword evidence="1" id="KW-0812">Transmembrane</keyword>
<reference evidence="2 3" key="1">
    <citation type="submission" date="2019-09" db="EMBL/GenBank/DDBJ databases">
        <authorList>
            <person name="Valk L.C."/>
        </authorList>
    </citation>
    <scope>NUCLEOTIDE SEQUENCE [LARGE SCALE GENOMIC DNA]</scope>
    <source>
        <strain evidence="2">GalUA</strain>
    </source>
</reference>
<comment type="caution">
    <text evidence="2">The sequence shown here is derived from an EMBL/GenBank/DDBJ whole genome shotgun (WGS) entry which is preliminary data.</text>
</comment>
<organism evidence="2 3">
    <name type="scientific">Candidatus Galacturonatibacter soehngenii</name>
    <dbReference type="NCBI Taxonomy" id="2307010"/>
    <lineage>
        <taxon>Bacteria</taxon>
        <taxon>Bacillati</taxon>
        <taxon>Bacillota</taxon>
        <taxon>Clostridia</taxon>
        <taxon>Lachnospirales</taxon>
        <taxon>Lachnospiraceae</taxon>
        <taxon>Candidatus Galacturonatibacter</taxon>
    </lineage>
</organism>
<feature type="transmembrane region" description="Helical" evidence="1">
    <location>
        <begin position="221"/>
        <end position="241"/>
    </location>
</feature>
<name>A0A7V7QLB4_9FIRM</name>
<dbReference type="AlphaFoldDB" id="A0A7V7QLB4"/>
<proteinExistence type="predicted"/>
<dbReference type="Pfam" id="PF07613">
    <property type="entry name" value="DUF1576"/>
    <property type="match status" value="2"/>
</dbReference>
<evidence type="ECO:0000256" key="1">
    <source>
        <dbReference type="SAM" id="Phobius"/>
    </source>
</evidence>
<dbReference type="EMBL" id="WAGX01000005">
    <property type="protein sequence ID" value="KAB1438764.1"/>
    <property type="molecule type" value="Genomic_DNA"/>
</dbReference>